<dbReference type="SMART" id="SM00842">
    <property type="entry name" value="FtsA"/>
    <property type="match status" value="1"/>
</dbReference>
<sequence>MSALRKGEREFVVGLDIGTSKVAALVGECDGDGRLSLIGYGSHPTNKGLRRGSVVDIESTSMAIRRAIDGASALSDCEIGSAWVGVAGDHVRSMDSQGMTGTGGREITDADVSQVIQSARAVKIPDGQQILHCEPQEFRIDGQDGIRKPQGMSGHRLEANVHIVTSAANNVQNVIKCVERCDVHVEGTILEPIAAARAVLNDDERELGVVLIDIGGGTTDVAIYTGGALRYAAVLPIAGEQITNDLSYGLTTPPAEAEKIKINHANLGTLDDREASRAIEVPGVSGRPPRRIPQETMMRIVRPRVEELLSYVQEEIRQSGYQNLVNAGVVLTGGTAQMPGFVELAEDFLQMPARLGTPQGVVGNLDALGDPANAAGIGLMLHGLEQAREQTAHGPATAHGNVLERLKGWFRDHF</sequence>
<dbReference type="Pfam" id="PF14450">
    <property type="entry name" value="FtsA"/>
    <property type="match status" value="1"/>
</dbReference>
<comment type="subunit">
    <text evidence="5">Self-interacts. Interacts with FtsZ.</text>
</comment>
<dbReference type="Pfam" id="PF02491">
    <property type="entry name" value="SHS2_FTSA"/>
    <property type="match status" value="1"/>
</dbReference>
<keyword evidence="3 5" id="KW-0472">Membrane</keyword>
<keyword evidence="9" id="KW-1185">Reference proteome</keyword>
<comment type="subcellular location">
    <subcellularLocation>
        <location evidence="5">Cell membrane</location>
        <topology evidence="5">Peripheral membrane protein</topology>
        <orientation evidence="5">Cytoplasmic side</orientation>
    </subcellularLocation>
    <text evidence="5">Localizes to the Z ring in an FtsZ-dependent manner. Targeted to the membrane through a conserved C-terminal amphipathic helix.</text>
</comment>
<feature type="domain" description="SHS2" evidence="7">
    <location>
        <begin position="12"/>
        <end position="199"/>
    </location>
</feature>
<dbReference type="InterPro" id="IPR020823">
    <property type="entry name" value="Cell_div_FtsA"/>
</dbReference>
<dbReference type="RefSeq" id="WP_156574716.1">
    <property type="nucleotide sequence ID" value="NZ_CP046415.1"/>
</dbReference>
<evidence type="ECO:0000313" key="9">
    <source>
        <dbReference type="Proteomes" id="UP000427716"/>
    </source>
</evidence>
<evidence type="ECO:0000256" key="6">
    <source>
        <dbReference type="PIRNR" id="PIRNR003101"/>
    </source>
</evidence>
<dbReference type="GO" id="GO:0009898">
    <property type="term" value="C:cytoplasmic side of plasma membrane"/>
    <property type="evidence" value="ECO:0007669"/>
    <property type="project" value="UniProtKB-UniRule"/>
</dbReference>
<keyword evidence="4 5" id="KW-0131">Cell cycle</keyword>
<reference evidence="8 9" key="1">
    <citation type="submission" date="2019-11" db="EMBL/GenBank/DDBJ databases">
        <authorList>
            <person name="Zhang J."/>
            <person name="Sun C."/>
        </authorList>
    </citation>
    <scope>NUCLEOTIDE SEQUENCE [LARGE SCALE GENOMIC DNA]</scope>
    <source>
        <strain evidence="9">sp2</strain>
    </source>
</reference>
<accession>A0A6I6D6D0</accession>
<dbReference type="Gene3D" id="3.30.420.40">
    <property type="match status" value="2"/>
</dbReference>
<evidence type="ECO:0000256" key="5">
    <source>
        <dbReference type="HAMAP-Rule" id="MF_02033"/>
    </source>
</evidence>
<dbReference type="PANTHER" id="PTHR32432">
    <property type="entry name" value="CELL DIVISION PROTEIN FTSA-RELATED"/>
    <property type="match status" value="1"/>
</dbReference>
<dbReference type="GO" id="GO:0043093">
    <property type="term" value="P:FtsZ-dependent cytokinesis"/>
    <property type="evidence" value="ECO:0007669"/>
    <property type="project" value="UniProtKB-UniRule"/>
</dbReference>
<proteinExistence type="inferred from homology"/>
<evidence type="ECO:0000313" key="8">
    <source>
        <dbReference type="EMBL" id="QGT79044.1"/>
    </source>
</evidence>
<comment type="function">
    <text evidence="5 6">Cell division protein that is involved in the assembly of the Z ring. May serve as a membrane anchor for the Z ring.</text>
</comment>
<dbReference type="CDD" id="cd24048">
    <property type="entry name" value="ASKHA_NBD_FtsA"/>
    <property type="match status" value="1"/>
</dbReference>
<organism evidence="8 9">
    <name type="scientific">Guyparkeria halophila</name>
    <dbReference type="NCBI Taxonomy" id="47960"/>
    <lineage>
        <taxon>Bacteria</taxon>
        <taxon>Pseudomonadati</taxon>
        <taxon>Pseudomonadota</taxon>
        <taxon>Gammaproteobacteria</taxon>
        <taxon>Chromatiales</taxon>
        <taxon>Thioalkalibacteraceae</taxon>
        <taxon>Guyparkeria</taxon>
    </lineage>
</organism>
<evidence type="ECO:0000256" key="3">
    <source>
        <dbReference type="ARBA" id="ARBA00023136"/>
    </source>
</evidence>
<dbReference type="Gene3D" id="3.30.1490.110">
    <property type="match status" value="1"/>
</dbReference>
<evidence type="ECO:0000256" key="2">
    <source>
        <dbReference type="ARBA" id="ARBA00022618"/>
    </source>
</evidence>
<dbReference type="SUPFAM" id="SSF53067">
    <property type="entry name" value="Actin-like ATPase domain"/>
    <property type="match status" value="2"/>
</dbReference>
<dbReference type="Proteomes" id="UP000427716">
    <property type="component" value="Chromosome"/>
</dbReference>
<dbReference type="KEGG" id="ghl:GM160_09165"/>
<evidence type="ECO:0000256" key="4">
    <source>
        <dbReference type="ARBA" id="ARBA00023306"/>
    </source>
</evidence>
<dbReference type="InterPro" id="IPR050696">
    <property type="entry name" value="FtsA/MreB"/>
</dbReference>
<comment type="similarity">
    <text evidence="5 6">Belongs to the FtsA/MreB family.</text>
</comment>
<dbReference type="PIRSF" id="PIRSF003101">
    <property type="entry name" value="FtsA"/>
    <property type="match status" value="1"/>
</dbReference>
<evidence type="ECO:0000256" key="1">
    <source>
        <dbReference type="ARBA" id="ARBA00022475"/>
    </source>
</evidence>
<dbReference type="AlphaFoldDB" id="A0A6I6D6D0"/>
<dbReference type="PANTHER" id="PTHR32432:SF4">
    <property type="entry name" value="CELL DIVISION PROTEIN FTSA"/>
    <property type="match status" value="1"/>
</dbReference>
<keyword evidence="1 5" id="KW-1003">Cell membrane</keyword>
<dbReference type="InterPro" id="IPR003494">
    <property type="entry name" value="SHS2_FtsA"/>
</dbReference>
<keyword evidence="2 5" id="KW-0132">Cell division</keyword>
<dbReference type="GO" id="GO:0032153">
    <property type="term" value="C:cell division site"/>
    <property type="evidence" value="ECO:0007669"/>
    <property type="project" value="UniProtKB-UniRule"/>
</dbReference>
<dbReference type="EMBL" id="CP046415">
    <property type="protein sequence ID" value="QGT79044.1"/>
    <property type="molecule type" value="Genomic_DNA"/>
</dbReference>
<gene>
    <name evidence="5 8" type="primary">ftsA</name>
    <name evidence="8" type="ORF">GM160_09165</name>
</gene>
<name>A0A6I6D6D0_9GAMM</name>
<dbReference type="InterPro" id="IPR043129">
    <property type="entry name" value="ATPase_NBD"/>
</dbReference>
<protein>
    <recommendedName>
        <fullName evidence="5 6">Cell division protein FtsA</fullName>
    </recommendedName>
</protein>
<dbReference type="HAMAP" id="MF_02033">
    <property type="entry name" value="FtsA"/>
    <property type="match status" value="1"/>
</dbReference>
<dbReference type="NCBIfam" id="TIGR01174">
    <property type="entry name" value="ftsA"/>
    <property type="match status" value="1"/>
</dbReference>
<evidence type="ECO:0000259" key="7">
    <source>
        <dbReference type="SMART" id="SM00842"/>
    </source>
</evidence>